<reference evidence="3 4" key="1">
    <citation type="submission" date="2019-07" db="EMBL/GenBank/DDBJ databases">
        <title>Whole genome shotgun sequence of Alkalibacterium kapii NBRC 103247.</title>
        <authorList>
            <person name="Hosoyama A."/>
            <person name="Uohara A."/>
            <person name="Ohji S."/>
            <person name="Ichikawa N."/>
        </authorList>
    </citation>
    <scope>NUCLEOTIDE SEQUENCE [LARGE SCALE GENOMIC DNA]</scope>
    <source>
        <strain evidence="3 4">NBRC 103247</strain>
    </source>
</reference>
<feature type="coiled-coil region" evidence="1">
    <location>
        <begin position="27"/>
        <end position="54"/>
    </location>
</feature>
<feature type="transmembrane region" description="Helical" evidence="2">
    <location>
        <begin position="12"/>
        <end position="32"/>
    </location>
</feature>
<evidence type="ECO:0000256" key="2">
    <source>
        <dbReference type="SAM" id="Phobius"/>
    </source>
</evidence>
<gene>
    <name evidence="3" type="ORF">AKA01nite_03240</name>
</gene>
<dbReference type="Proteomes" id="UP000321662">
    <property type="component" value="Unassembled WGS sequence"/>
</dbReference>
<dbReference type="AlphaFoldDB" id="A0A511ASI0"/>
<dbReference type="EMBL" id="BJUY01000002">
    <property type="protein sequence ID" value="GEK90702.1"/>
    <property type="molecule type" value="Genomic_DNA"/>
</dbReference>
<sequence length="55" mass="6290">MELFRSLLNFIIQNLDIPAIILLSVAVVLLSVEINKQKQNIENLSKKVKQLERNG</sequence>
<keyword evidence="4" id="KW-1185">Reference proteome</keyword>
<organism evidence="3 4">
    <name type="scientific">Alkalibacterium kapii</name>
    <dbReference type="NCBI Taxonomy" id="426704"/>
    <lineage>
        <taxon>Bacteria</taxon>
        <taxon>Bacillati</taxon>
        <taxon>Bacillota</taxon>
        <taxon>Bacilli</taxon>
        <taxon>Lactobacillales</taxon>
        <taxon>Carnobacteriaceae</taxon>
        <taxon>Alkalibacterium</taxon>
    </lineage>
</organism>
<keyword evidence="2" id="KW-1133">Transmembrane helix</keyword>
<keyword evidence="2" id="KW-0812">Transmembrane</keyword>
<evidence type="ECO:0000313" key="4">
    <source>
        <dbReference type="Proteomes" id="UP000321662"/>
    </source>
</evidence>
<proteinExistence type="predicted"/>
<keyword evidence="1" id="KW-0175">Coiled coil</keyword>
<keyword evidence="2" id="KW-0472">Membrane</keyword>
<protein>
    <submittedName>
        <fullName evidence="3">Uncharacterized protein</fullName>
    </submittedName>
</protein>
<evidence type="ECO:0000256" key="1">
    <source>
        <dbReference type="SAM" id="Coils"/>
    </source>
</evidence>
<comment type="caution">
    <text evidence="3">The sequence shown here is derived from an EMBL/GenBank/DDBJ whole genome shotgun (WGS) entry which is preliminary data.</text>
</comment>
<evidence type="ECO:0000313" key="3">
    <source>
        <dbReference type="EMBL" id="GEK90702.1"/>
    </source>
</evidence>
<accession>A0A511ASI0</accession>
<name>A0A511ASI0_9LACT</name>